<evidence type="ECO:0000256" key="17">
    <source>
        <dbReference type="ARBA" id="ARBA00023242"/>
    </source>
</evidence>
<proteinExistence type="inferred from homology"/>
<reference evidence="25 26" key="1">
    <citation type="journal article" date="2011" name="J. Biotechnol.">
        <title>High-quality genome sequence of Pichia pastoris CBS7435.</title>
        <authorList>
            <person name="Kuberl A."/>
            <person name="Schneider J."/>
            <person name="Thallinger G.G."/>
            <person name="Anderl I."/>
            <person name="Wibberg D."/>
            <person name="Hajek T."/>
            <person name="Jaenicke S."/>
            <person name="Brinkrolf K."/>
            <person name="Goesmann A."/>
            <person name="Szczepanowski R."/>
            <person name="Puhler A."/>
            <person name="Schwab H."/>
            <person name="Glieder A."/>
            <person name="Pichler H."/>
        </authorList>
    </citation>
    <scope>NUCLEOTIDE SEQUENCE [LARGE SCALE GENOMIC DNA]</scope>
    <source>
        <strain evidence="26">ATCC 76273 / CBS 7435 / CECT 11047 / NRRL Y-11430 / Wegner 21-1</strain>
    </source>
</reference>
<dbReference type="Gene3D" id="3.90.320.10">
    <property type="match status" value="1"/>
</dbReference>
<dbReference type="InterPro" id="IPR014808">
    <property type="entry name" value="DNA_replication_fac_Dna2_N"/>
</dbReference>
<dbReference type="CDD" id="cd18808">
    <property type="entry name" value="SF1_C_Upf1"/>
    <property type="match status" value="1"/>
</dbReference>
<dbReference type="Pfam" id="PF08696">
    <property type="entry name" value="Dna2"/>
    <property type="match status" value="1"/>
</dbReference>
<dbReference type="PANTHER" id="PTHR10887:SF433">
    <property type="entry name" value="DNA REPLICATION ATP-DEPENDENT HELICASE_NUCLEASE DNA2"/>
    <property type="match status" value="1"/>
</dbReference>
<dbReference type="CDD" id="cd18041">
    <property type="entry name" value="DEXXQc_DNA2"/>
    <property type="match status" value="1"/>
</dbReference>
<keyword evidence="5 20" id="KW-0540">Nuclease</keyword>
<feature type="domain" description="DNA2/NAM7 helicase helicase" evidence="23">
    <location>
        <begin position="1048"/>
        <end position="1118"/>
    </location>
</feature>
<dbReference type="PANTHER" id="PTHR10887">
    <property type="entry name" value="DNA2/NAM7 HELICASE FAMILY"/>
    <property type="match status" value="1"/>
</dbReference>
<gene>
    <name evidence="25" type="primary">DNA2</name>
    <name evidence="25" type="ordered locus">PP7435_Chr4-0722</name>
</gene>
<feature type="region of interest" description="Disordered" evidence="21">
    <location>
        <begin position="140"/>
        <end position="166"/>
    </location>
</feature>
<feature type="compositionally biased region" description="Basic residues" evidence="21">
    <location>
        <begin position="1"/>
        <end position="17"/>
    </location>
</feature>
<dbReference type="GO" id="GO:0006281">
    <property type="term" value="P:DNA repair"/>
    <property type="evidence" value="ECO:0007669"/>
    <property type="project" value="UniProtKB-KW"/>
</dbReference>
<keyword evidence="8" id="KW-0255">Endonuclease</keyword>
<dbReference type="InterPro" id="IPR047187">
    <property type="entry name" value="SF1_C_Upf1"/>
</dbReference>
<name>F2QZQ0_KOMPC</name>
<evidence type="ECO:0000256" key="9">
    <source>
        <dbReference type="ARBA" id="ARBA00022763"/>
    </source>
</evidence>
<evidence type="ECO:0000256" key="6">
    <source>
        <dbReference type="ARBA" id="ARBA00022723"/>
    </source>
</evidence>
<evidence type="ECO:0000256" key="8">
    <source>
        <dbReference type="ARBA" id="ARBA00022759"/>
    </source>
</evidence>
<feature type="compositionally biased region" description="Polar residues" evidence="21">
    <location>
        <begin position="101"/>
        <end position="112"/>
    </location>
</feature>
<dbReference type="GO" id="GO:0033567">
    <property type="term" value="P:DNA replication, Okazaki fragment processing"/>
    <property type="evidence" value="ECO:0007669"/>
    <property type="project" value="UniProtKB-UniRule"/>
</dbReference>
<dbReference type="GO" id="GO:0005524">
    <property type="term" value="F:ATP binding"/>
    <property type="evidence" value="ECO:0007669"/>
    <property type="project" value="UniProtKB-UniRule"/>
</dbReference>
<feature type="region of interest" description="Disordered" evidence="21">
    <location>
        <begin position="1"/>
        <end position="65"/>
    </location>
</feature>
<comment type="subcellular location">
    <subcellularLocation>
        <location evidence="20">Nucleus</location>
    </subcellularLocation>
    <subcellularLocation>
        <location evidence="20">Chromosome</location>
    </subcellularLocation>
</comment>
<feature type="region of interest" description="Disordered" evidence="21">
    <location>
        <begin position="213"/>
        <end position="246"/>
    </location>
</feature>
<evidence type="ECO:0000256" key="16">
    <source>
        <dbReference type="ARBA" id="ARBA00023204"/>
    </source>
</evidence>
<comment type="cofactor">
    <cofactor evidence="1">
        <name>[4Fe-4S] cluster</name>
        <dbReference type="ChEBI" id="CHEBI:49883"/>
    </cofactor>
</comment>
<feature type="region of interest" description="Disordered" evidence="21">
    <location>
        <begin position="87"/>
        <end position="112"/>
    </location>
</feature>
<dbReference type="Proteomes" id="UP000006853">
    <property type="component" value="Chromosome 4"/>
</dbReference>
<keyword evidence="18 20" id="KW-0511">Multifunctional enzyme</keyword>
<evidence type="ECO:0000259" key="23">
    <source>
        <dbReference type="Pfam" id="PF13086"/>
    </source>
</evidence>
<dbReference type="GO" id="GO:0003677">
    <property type="term" value="F:DNA binding"/>
    <property type="evidence" value="ECO:0007669"/>
    <property type="project" value="UniProtKB-UniRule"/>
</dbReference>
<dbReference type="SUPFAM" id="SSF52540">
    <property type="entry name" value="P-loop containing nucleoside triphosphate hydrolases"/>
    <property type="match status" value="1"/>
</dbReference>
<dbReference type="InterPro" id="IPR041677">
    <property type="entry name" value="DNA2/NAM7_AAA_11"/>
</dbReference>
<dbReference type="EC" id="3.6.4.12" evidence="20"/>
<dbReference type="HOGENOM" id="CLU_001666_2_1_1"/>
<keyword evidence="14 20" id="KW-0411">Iron-sulfur</keyword>
<keyword evidence="3 20" id="KW-0004">4Fe-4S</keyword>
<dbReference type="InterPro" id="IPR027417">
    <property type="entry name" value="P-loop_NTPase"/>
</dbReference>
<dbReference type="GO" id="GO:0005694">
    <property type="term" value="C:chromosome"/>
    <property type="evidence" value="ECO:0007669"/>
    <property type="project" value="UniProtKB-SubCell"/>
</dbReference>
<keyword evidence="15 20" id="KW-0238">DNA-binding</keyword>
<feature type="compositionally biased region" description="Polar residues" evidence="21">
    <location>
        <begin position="37"/>
        <end position="52"/>
    </location>
</feature>
<sequence>MSPPSKRVKPGGRRRTYFFKPEDSLTTNQEEDVLPLAQSTGLQNSLENTMTPTRPRKRVSKITETLRNRKLNGLSSDDMVFWQGTPKSDSISSLSPDKPTTHNLPSSPTRQIPISNVVYDPIGELAEKYNTTFDNLASQTPITSTNKMQRRSSDSQPASRKKVGDLFNFEHSPSIRRTKTAGLENLAIGAPVEGKVGVTKKFEKLLDEFHQSFSGSPVDVPISSKESSKSPGHSASEQDQSGFSDELDMDDINHLLEMTQPKPKVQIATPKTELPVSKDTIKEEQDSSFDDTSDDDDFEMLFNQLESQNSVKKLSTQEKKIRQSDMESVEIFQRHIKQEYANDTRHNKCKENKAKLAVPKKDVFRYQVVKIRKAKYKLDNSKGEQLILTVSDACSVQRNIVIRDFWAELDIEEGDVIHIIGKDPSLTDKRTNILIWNPDLLLSSTLVSESISCKRRSFLKNKLTFPGESSIPLIVGVIVHTVFQQCLAAGNITDDFISTLIESELNANLFSIFSINESRETVREKIQEHVPFIKQWHDTYTRSIPVSKSSTAIGGTKDKAMVSASNILDIEENIWSPVFGLRGLIDVTVEACIKGPNNDGRFVVPLELKTGSREYISHRAQVSLYSLLVRERYDIDSDYFFLVFTKLKSVQLHNIKQHDLRLIVQLRNELSGYLKLTNGLNKLPPLIKQSECDRCDVLVPCMALNKLIENGTSEDSGILEQKYELLTSHLDKEEYKFFFKKWVGLIDKESLTLDMLQRQIWTLTATEKEQNGGTCLGGLEIIEMEESSVSNYNYRYVLNRDCNSSNAPLTSAQFSKYDRILVSDEEGHYALAVGCIDLITPTTVIIRTDRRIVNSSLKLPGFNARNNQTFQSVLSKRDFEMLPAEVKNKTFRIDKNEFYNGLALARFNILNLFLPEYGDEKRRRMVVELKAPSFSNKPLPYNVSKLGSFNPDQLAAVKKALCTEDYSLILGMPGTGKTTVIAQIIRIMVANGKSVLLTSHTHSAVDSILLKLLDDGIDFYRVGSEAKIHPLVRKFMPQKRGSADMNSIEDFQRMIHQAPVVAATCMGVGDLVFNYRTFDYCIVDEASQVSMPFCLGPLRFCDKFILVGDHFQLPPLVKNPEARNQGLDRSLFKILSEKHPQSVVSLSYQYRMCADVMLLSNKLIYENRLKCGSDNVAQRSLRIPMKERLDHLLLDPSTPKNRLWLHHIFVEENRVIFLDHDDVPAKERMSTDRVDNPTEAELVGQIVDSLINCGCDSKEIGVMSFYRAQVKLMKTRLVSHVQNVEVMTADQFQGRDKECIIISLVRSNATNSVGNLLKEWRRINVAITRAKSKLLILGSRKTLEQLETLKAFLSLLKSRGWIYRLPLGADSVYKGLKQDNHKTEPARKDNSKMSLKMIKSRPILKDIFNDLVN</sequence>
<feature type="region of interest" description="Disordered" evidence="21">
    <location>
        <begin position="258"/>
        <end position="294"/>
    </location>
</feature>
<evidence type="ECO:0000313" key="25">
    <source>
        <dbReference type="EMBL" id="CCA40878.1"/>
    </source>
</evidence>
<organism evidence="25 26">
    <name type="scientific">Komagataella phaffii (strain ATCC 76273 / CBS 7435 / CECT 11047 / NRRL Y-11430 / Wegner 21-1)</name>
    <name type="common">Yeast</name>
    <name type="synonym">Pichia pastoris</name>
    <dbReference type="NCBI Taxonomy" id="981350"/>
    <lineage>
        <taxon>Eukaryota</taxon>
        <taxon>Fungi</taxon>
        <taxon>Dikarya</taxon>
        <taxon>Ascomycota</taxon>
        <taxon>Saccharomycotina</taxon>
        <taxon>Pichiomycetes</taxon>
        <taxon>Pichiales</taxon>
        <taxon>Pichiaceae</taxon>
        <taxon>Komagataella</taxon>
    </lineage>
</organism>
<keyword evidence="17 20" id="KW-0539">Nucleus</keyword>
<dbReference type="GO" id="GO:0051539">
    <property type="term" value="F:4 iron, 4 sulfur cluster binding"/>
    <property type="evidence" value="ECO:0007669"/>
    <property type="project" value="UniProtKB-UniRule"/>
</dbReference>
<evidence type="ECO:0000256" key="18">
    <source>
        <dbReference type="ARBA" id="ARBA00023268"/>
    </source>
</evidence>
<evidence type="ECO:0000256" key="20">
    <source>
        <dbReference type="RuleBase" id="RU367041"/>
    </source>
</evidence>
<keyword evidence="13 20" id="KW-0408">Iron</keyword>
<dbReference type="EMBL" id="FR839631">
    <property type="protein sequence ID" value="CCA40878.1"/>
    <property type="molecule type" value="Genomic_DNA"/>
</dbReference>
<evidence type="ECO:0000256" key="14">
    <source>
        <dbReference type="ARBA" id="ARBA00023014"/>
    </source>
</evidence>
<keyword evidence="20" id="KW-0158">Chromosome</keyword>
<reference evidence="25 26" key="3">
    <citation type="journal article" date="2016" name="FEMS Yeast Res.">
        <title>Curation of the genome annotation of Pichia pastoris (Komagataella phaffii) CBS7435 from gene level to protein function.</title>
        <authorList>
            <person name="Valli M."/>
            <person name="Tatto N.E."/>
            <person name="Peymann A."/>
            <person name="Gruber C."/>
            <person name="Landes N."/>
            <person name="Ekker H."/>
            <person name="Thallinger G.G."/>
            <person name="Mattanovich D."/>
            <person name="Gasser B."/>
            <person name="Graf A.B."/>
        </authorList>
    </citation>
    <scope>GENOME REANNOTATION</scope>
    <source>
        <strain evidence="25 26">ATCC 76273 / CBS 7435 / CECT 11047 / NRRL Y-11430 / Wegner 21-1</strain>
    </source>
</reference>
<keyword evidence="9 20" id="KW-0227">DNA damage</keyword>
<dbReference type="GO" id="GO:0005634">
    <property type="term" value="C:nucleus"/>
    <property type="evidence" value="ECO:0007669"/>
    <property type="project" value="UniProtKB-SubCell"/>
</dbReference>
<keyword evidence="10 20" id="KW-0378">Hydrolase</keyword>
<keyword evidence="26" id="KW-1185">Reference proteome</keyword>
<dbReference type="Pfam" id="PF13086">
    <property type="entry name" value="AAA_11"/>
    <property type="match status" value="2"/>
</dbReference>
<feature type="domain" description="DNA2/NAM7 helicase helicase" evidence="23">
    <location>
        <begin position="949"/>
        <end position="1046"/>
    </location>
</feature>
<dbReference type="InterPro" id="IPR041679">
    <property type="entry name" value="DNA2/NAM7-like_C"/>
</dbReference>
<dbReference type="InterPro" id="IPR011604">
    <property type="entry name" value="PDDEXK-like_dom_sf"/>
</dbReference>
<feature type="domain" description="DNA replication factor Dna2 N-terminal" evidence="22">
    <location>
        <begin position="395"/>
        <end position="591"/>
    </location>
</feature>
<feature type="compositionally biased region" description="Low complexity" evidence="21">
    <location>
        <begin position="223"/>
        <end position="237"/>
    </location>
</feature>
<evidence type="ECO:0000256" key="21">
    <source>
        <dbReference type="SAM" id="MobiDB-lite"/>
    </source>
</evidence>
<dbReference type="InterPro" id="IPR045055">
    <property type="entry name" value="DNA2/NAM7-like"/>
</dbReference>
<dbReference type="FunFam" id="3.40.50.300:FF:000789">
    <property type="entry name" value="DNA replication ATP-dependent helicase/nuclease DNA2"/>
    <property type="match status" value="1"/>
</dbReference>
<keyword evidence="11 20" id="KW-0347">Helicase</keyword>
<dbReference type="InterPro" id="IPR026851">
    <property type="entry name" value="Dna2/JHS1_DEXXQ-box"/>
</dbReference>
<dbReference type="GO" id="GO:0016887">
    <property type="term" value="F:ATP hydrolysis activity"/>
    <property type="evidence" value="ECO:0007669"/>
    <property type="project" value="RHEA"/>
</dbReference>
<keyword evidence="4 20" id="KW-0235">DNA replication</keyword>
<accession>F2QZQ0</accession>
<evidence type="ECO:0000256" key="19">
    <source>
        <dbReference type="ARBA" id="ARBA00047995"/>
    </source>
</evidence>
<evidence type="ECO:0000256" key="7">
    <source>
        <dbReference type="ARBA" id="ARBA00022741"/>
    </source>
</evidence>
<feature type="domain" description="DNA2/NAM7 helicase-like C-terminal" evidence="24">
    <location>
        <begin position="1127"/>
        <end position="1340"/>
    </location>
</feature>
<keyword evidence="7 20" id="KW-0547">Nucleotide-binding</keyword>
<dbReference type="GO" id="GO:0046872">
    <property type="term" value="F:metal ion binding"/>
    <property type="evidence" value="ECO:0007669"/>
    <property type="project" value="UniProtKB-UniRule"/>
</dbReference>
<comment type="function">
    <text evidence="20">Key enzyme involved in DNA replication and DNA repair. Involved in Okazaki fragments processing by cleaving long flaps that escape FEN1: flaps that are longer than 27 nucleotides are coated by replication protein A complex (RPA), leading to recruit DNA2 which cleaves the flap until it is too short to bind RPA and becomes a substrate for FEN1. Also involved in 5'-end resection of DNA during double-strand break (DSB) repair by mediating the cleavage of 5'-ssDNA.</text>
</comment>
<evidence type="ECO:0000256" key="10">
    <source>
        <dbReference type="ARBA" id="ARBA00022801"/>
    </source>
</evidence>
<evidence type="ECO:0000256" key="1">
    <source>
        <dbReference type="ARBA" id="ARBA00001966"/>
    </source>
</evidence>
<dbReference type="GO" id="GO:0017108">
    <property type="term" value="F:5'-flap endonuclease activity"/>
    <property type="evidence" value="ECO:0007669"/>
    <property type="project" value="UniProtKB-UniRule"/>
</dbReference>
<evidence type="ECO:0000256" key="5">
    <source>
        <dbReference type="ARBA" id="ARBA00022722"/>
    </source>
</evidence>
<evidence type="ECO:0000259" key="22">
    <source>
        <dbReference type="Pfam" id="PF08696"/>
    </source>
</evidence>
<reference key="2">
    <citation type="submission" date="2011-04" db="EMBL/GenBank/DDBJ databases">
        <title>High-quality genome sequence of Pichia pastoris CBS 7435.</title>
        <authorList>
            <person name="Kueberl A."/>
            <person name="Schneider J."/>
            <person name="Thallinger G.G."/>
            <person name="Anderl I."/>
            <person name="Wibberg D."/>
            <person name="Hajek T."/>
            <person name="Jaenicke S."/>
            <person name="Brinkrolf K."/>
            <person name="Goesmann A."/>
            <person name="Szczepanowski R."/>
            <person name="Puehler A."/>
            <person name="Schwab H."/>
            <person name="Glieder A."/>
            <person name="Pichler H."/>
        </authorList>
    </citation>
    <scope>NUCLEOTIDE SEQUENCE</scope>
    <source>
        <strain>CBS 7435</strain>
    </source>
</reference>
<comment type="similarity">
    <text evidence="2 20">Belongs to the DNA2/NAM7 helicase family.</text>
</comment>
<dbReference type="Gene3D" id="3.40.50.300">
    <property type="entry name" value="P-loop containing nucleotide triphosphate hydrolases"/>
    <property type="match status" value="2"/>
</dbReference>
<evidence type="ECO:0000256" key="3">
    <source>
        <dbReference type="ARBA" id="ARBA00022485"/>
    </source>
</evidence>
<keyword evidence="16 20" id="KW-0234">DNA repair</keyword>
<dbReference type="GO" id="GO:0017116">
    <property type="term" value="F:single-stranded DNA helicase activity"/>
    <property type="evidence" value="ECO:0007669"/>
    <property type="project" value="UniProtKB-UniRule"/>
</dbReference>
<keyword evidence="6 20" id="KW-0479">Metal-binding</keyword>
<dbReference type="EC" id="3.1.-.-" evidence="20"/>
<evidence type="ECO:0000256" key="15">
    <source>
        <dbReference type="ARBA" id="ARBA00023125"/>
    </source>
</evidence>
<comment type="catalytic activity">
    <reaction evidence="19 20">
        <text>ATP + H2O = ADP + phosphate + H(+)</text>
        <dbReference type="Rhea" id="RHEA:13065"/>
        <dbReference type="ChEBI" id="CHEBI:15377"/>
        <dbReference type="ChEBI" id="CHEBI:15378"/>
        <dbReference type="ChEBI" id="CHEBI:30616"/>
        <dbReference type="ChEBI" id="CHEBI:43474"/>
        <dbReference type="ChEBI" id="CHEBI:456216"/>
        <dbReference type="EC" id="3.6.4.12"/>
    </reaction>
</comment>
<evidence type="ECO:0000256" key="4">
    <source>
        <dbReference type="ARBA" id="ARBA00022705"/>
    </source>
</evidence>
<dbReference type="Pfam" id="PF13087">
    <property type="entry name" value="AAA_12"/>
    <property type="match status" value="1"/>
</dbReference>
<evidence type="ECO:0000259" key="24">
    <source>
        <dbReference type="Pfam" id="PF13087"/>
    </source>
</evidence>
<evidence type="ECO:0000256" key="11">
    <source>
        <dbReference type="ARBA" id="ARBA00022806"/>
    </source>
</evidence>
<protein>
    <recommendedName>
        <fullName evidence="20">DNA replication ATP-dependent helicase/nuclease</fullName>
        <ecNumber evidence="20">3.1.-.-</ecNumber>
        <ecNumber evidence="20">3.6.4.12</ecNumber>
    </recommendedName>
</protein>
<keyword evidence="12 20" id="KW-0067">ATP-binding</keyword>
<evidence type="ECO:0000313" key="26">
    <source>
        <dbReference type="Proteomes" id="UP000006853"/>
    </source>
</evidence>
<evidence type="ECO:0000256" key="12">
    <source>
        <dbReference type="ARBA" id="ARBA00022840"/>
    </source>
</evidence>
<dbReference type="GO" id="GO:0005737">
    <property type="term" value="C:cytoplasm"/>
    <property type="evidence" value="ECO:0007669"/>
    <property type="project" value="TreeGrafter"/>
</dbReference>
<evidence type="ECO:0000256" key="2">
    <source>
        <dbReference type="ARBA" id="ARBA00007913"/>
    </source>
</evidence>
<dbReference type="GO" id="GO:0071932">
    <property type="term" value="P:replication fork reversal"/>
    <property type="evidence" value="ECO:0007669"/>
    <property type="project" value="TreeGrafter"/>
</dbReference>
<evidence type="ECO:0000256" key="13">
    <source>
        <dbReference type="ARBA" id="ARBA00023004"/>
    </source>
</evidence>
<dbReference type="FunFam" id="3.40.50.300:FF:001170">
    <property type="entry name" value="DNA replication helicase Dna2"/>
    <property type="match status" value="1"/>
</dbReference>